<dbReference type="AlphaFoldDB" id="M3CZK1"/>
<keyword evidence="2 7" id="KW-0813">Transport</keyword>
<evidence type="ECO:0000256" key="6">
    <source>
        <dbReference type="ARBA" id="ARBA00023136"/>
    </source>
</evidence>
<feature type="transmembrane region" description="Helical" evidence="7">
    <location>
        <begin position="108"/>
        <end position="129"/>
    </location>
</feature>
<dbReference type="EMBL" id="AOHP01000047">
    <property type="protein sequence ID" value="EMF29563.1"/>
    <property type="molecule type" value="Genomic_DNA"/>
</dbReference>
<organism evidence="10 11">
    <name type="scientific">Streptomyces gancidicus BKS 13-15</name>
    <dbReference type="NCBI Taxonomy" id="1284664"/>
    <lineage>
        <taxon>Bacteria</taxon>
        <taxon>Bacillati</taxon>
        <taxon>Actinomycetota</taxon>
        <taxon>Actinomycetes</taxon>
        <taxon>Kitasatosporales</taxon>
        <taxon>Streptomycetaceae</taxon>
        <taxon>Streptomyces</taxon>
        <taxon>Streptomyces pseudogriseolus group</taxon>
    </lineage>
</organism>
<feature type="domain" description="ABC transmembrane type-1" evidence="9">
    <location>
        <begin position="73"/>
        <end position="263"/>
    </location>
</feature>
<feature type="region of interest" description="Disordered" evidence="8">
    <location>
        <begin position="394"/>
        <end position="449"/>
    </location>
</feature>
<reference evidence="10 11" key="1">
    <citation type="journal article" date="2013" name="Genome Announc.">
        <title>Draft Genome Sequence of Streptomyces gancidicus Strain BKS 13-15.</title>
        <authorList>
            <person name="Kumar S."/>
            <person name="Kaur N."/>
            <person name="Singh N.K."/>
            <person name="Raghava G.P."/>
            <person name="Mayilraj S."/>
        </authorList>
    </citation>
    <scope>NUCLEOTIDE SEQUENCE [LARGE SCALE GENOMIC DNA]</scope>
    <source>
        <strain evidence="10 11">BKS 13-15</strain>
    </source>
</reference>
<feature type="transmembrane region" description="Helical" evidence="7">
    <location>
        <begin position="9"/>
        <end position="31"/>
    </location>
</feature>
<dbReference type="Proteomes" id="UP000011732">
    <property type="component" value="Unassembled WGS sequence"/>
</dbReference>
<comment type="similarity">
    <text evidence="7">Belongs to the binding-protein-dependent transport system permease family.</text>
</comment>
<feature type="transmembrane region" description="Helical" evidence="7">
    <location>
        <begin position="185"/>
        <end position="210"/>
    </location>
</feature>
<sequence length="449" mass="47153">MIRRGLGNAVVQAFLVVIGLVWMTPLAGLFLSSLRSAEDTAKGGWWTVFTSPGQLSFDNYSALLENSGIRQAFWNTVLISVPTTVLVVVVAALAGYAFAWLEFPGRDTVFLVVVALLVVPVQIGLLPVAKLFGQLGLFGTIPGVVLFHVAYGLPFAVFLLRNYFAEMPKEMLEAARMDGGSEWRIFTRLVLPVGRPAIASLAIFQFLWVWNDMLVALLFADSSSQPLTVELQSQIRQFGSNVDVLAPGAFLSLVVPVVVFFAFQRHFVGGGGGGGGGGGEGRRPLRPFPSRPRGRCPRTTAPRTPEGLTLSPSGYGVAGGYSSRGSCDAAAASRSQRVRVRPWAPAAGAWISPAPERAIAAASALSSPAARSHTSRAARIAGRVRVTRVGGGFGAPWTPTTVRSVSRTAGSSGNRDATCVSGPTPSIRTSKDGTGPWSSGPAAAASSAA</sequence>
<evidence type="ECO:0000313" key="11">
    <source>
        <dbReference type="Proteomes" id="UP000011732"/>
    </source>
</evidence>
<feature type="transmembrane region" description="Helical" evidence="7">
    <location>
        <begin position="244"/>
        <end position="263"/>
    </location>
</feature>
<keyword evidence="6 7" id="KW-0472">Membrane</keyword>
<evidence type="ECO:0000256" key="4">
    <source>
        <dbReference type="ARBA" id="ARBA00022692"/>
    </source>
</evidence>
<feature type="transmembrane region" description="Helical" evidence="7">
    <location>
        <begin position="141"/>
        <end position="164"/>
    </location>
</feature>
<dbReference type="SUPFAM" id="SSF161098">
    <property type="entry name" value="MetI-like"/>
    <property type="match status" value="1"/>
</dbReference>
<feature type="compositionally biased region" description="Low complexity" evidence="8">
    <location>
        <begin position="438"/>
        <end position="449"/>
    </location>
</feature>
<dbReference type="InterPro" id="IPR000515">
    <property type="entry name" value="MetI-like"/>
</dbReference>
<evidence type="ECO:0000256" key="8">
    <source>
        <dbReference type="SAM" id="MobiDB-lite"/>
    </source>
</evidence>
<proteinExistence type="inferred from homology"/>
<dbReference type="GO" id="GO:0005886">
    <property type="term" value="C:plasma membrane"/>
    <property type="evidence" value="ECO:0007669"/>
    <property type="project" value="UniProtKB-SubCell"/>
</dbReference>
<comment type="subcellular location">
    <subcellularLocation>
        <location evidence="1 7">Cell membrane</location>
        <topology evidence="1 7">Multi-pass membrane protein</topology>
    </subcellularLocation>
</comment>
<evidence type="ECO:0000256" key="2">
    <source>
        <dbReference type="ARBA" id="ARBA00022448"/>
    </source>
</evidence>
<protein>
    <submittedName>
        <fullName evidence="10">ABC transporter permease</fullName>
    </submittedName>
</protein>
<feature type="compositionally biased region" description="Polar residues" evidence="8">
    <location>
        <begin position="398"/>
        <end position="428"/>
    </location>
</feature>
<feature type="region of interest" description="Disordered" evidence="8">
    <location>
        <begin position="272"/>
        <end position="314"/>
    </location>
</feature>
<evidence type="ECO:0000313" key="10">
    <source>
        <dbReference type="EMBL" id="EMF29563.1"/>
    </source>
</evidence>
<dbReference type="CDD" id="cd06261">
    <property type="entry name" value="TM_PBP2"/>
    <property type="match status" value="1"/>
</dbReference>
<comment type="caution">
    <text evidence="10">The sequence shown here is derived from an EMBL/GenBank/DDBJ whole genome shotgun (WGS) entry which is preliminary data.</text>
</comment>
<dbReference type="GO" id="GO:0055085">
    <property type="term" value="P:transmembrane transport"/>
    <property type="evidence" value="ECO:0007669"/>
    <property type="project" value="InterPro"/>
</dbReference>
<dbReference type="PROSITE" id="PS50928">
    <property type="entry name" value="ABC_TM1"/>
    <property type="match status" value="1"/>
</dbReference>
<keyword evidence="11" id="KW-1185">Reference proteome</keyword>
<keyword evidence="4 7" id="KW-0812">Transmembrane</keyword>
<accession>M3CZK1</accession>
<evidence type="ECO:0000256" key="3">
    <source>
        <dbReference type="ARBA" id="ARBA00022475"/>
    </source>
</evidence>
<keyword evidence="3" id="KW-1003">Cell membrane</keyword>
<dbReference type="Pfam" id="PF00528">
    <property type="entry name" value="BPD_transp_1"/>
    <property type="match status" value="1"/>
</dbReference>
<gene>
    <name evidence="10" type="ORF">H114_08381</name>
</gene>
<dbReference type="InterPro" id="IPR035906">
    <property type="entry name" value="MetI-like_sf"/>
</dbReference>
<keyword evidence="5 7" id="KW-1133">Transmembrane helix</keyword>
<dbReference type="PANTHER" id="PTHR43744">
    <property type="entry name" value="ABC TRANSPORTER PERMEASE PROTEIN MG189-RELATED-RELATED"/>
    <property type="match status" value="1"/>
</dbReference>
<dbReference type="Gene3D" id="1.10.3720.10">
    <property type="entry name" value="MetI-like"/>
    <property type="match status" value="1"/>
</dbReference>
<evidence type="ECO:0000256" key="5">
    <source>
        <dbReference type="ARBA" id="ARBA00022989"/>
    </source>
</evidence>
<evidence type="ECO:0000259" key="9">
    <source>
        <dbReference type="PROSITE" id="PS50928"/>
    </source>
</evidence>
<feature type="transmembrane region" description="Helical" evidence="7">
    <location>
        <begin position="73"/>
        <end position="101"/>
    </location>
</feature>
<evidence type="ECO:0000256" key="1">
    <source>
        <dbReference type="ARBA" id="ARBA00004651"/>
    </source>
</evidence>
<name>M3CZK1_STREZ</name>
<evidence type="ECO:0000256" key="7">
    <source>
        <dbReference type="RuleBase" id="RU363032"/>
    </source>
</evidence>
<dbReference type="PATRIC" id="fig|1284664.3.peg.1677"/>
<dbReference type="PANTHER" id="PTHR43744:SF4">
    <property type="entry name" value="OSMOPROTECTIVE COMPOUNDS UPTAKE PERMEASE PROTEIN GGTD"/>
    <property type="match status" value="1"/>
</dbReference>